<evidence type="ECO:0000313" key="4">
    <source>
        <dbReference type="EMBL" id="OZG60399.1"/>
    </source>
</evidence>
<feature type="region of interest" description="Disordered" evidence="1">
    <location>
        <begin position="328"/>
        <end position="364"/>
    </location>
</feature>
<dbReference type="CDD" id="cd03408">
    <property type="entry name" value="SPFH_like_u1"/>
    <property type="match status" value="1"/>
</dbReference>
<feature type="domain" description="SPFH" evidence="3">
    <location>
        <begin position="117"/>
        <end position="270"/>
    </location>
</feature>
<keyword evidence="5" id="KW-1185">Reference proteome</keyword>
<organism evidence="4 5">
    <name type="scientific">Bifidobacterium myosotis</name>
    <dbReference type="NCBI Taxonomy" id="1630166"/>
    <lineage>
        <taxon>Bacteria</taxon>
        <taxon>Bacillati</taxon>
        <taxon>Actinomycetota</taxon>
        <taxon>Actinomycetes</taxon>
        <taxon>Bifidobacteriales</taxon>
        <taxon>Bifidobacteriaceae</taxon>
        <taxon>Bifidobacterium</taxon>
    </lineage>
</organism>
<dbReference type="PANTHER" id="PTHR37826:SF2">
    <property type="entry name" value="ZINC-RIBBON DOMAIN-CONTAINING PROTEIN"/>
    <property type="match status" value="1"/>
</dbReference>
<dbReference type="InterPro" id="IPR018649">
    <property type="entry name" value="SHOCT"/>
</dbReference>
<dbReference type="Proteomes" id="UP000216871">
    <property type="component" value="Unassembled WGS sequence"/>
</dbReference>
<reference evidence="4 5" key="1">
    <citation type="journal article" date="2017" name="BMC Genomics">
        <title>Comparative genomic and phylogenomic analyses of the Bifidobacteriaceae family.</title>
        <authorList>
            <person name="Lugli G.A."/>
            <person name="Milani C."/>
            <person name="Turroni F."/>
            <person name="Duranti S."/>
            <person name="Mancabelli L."/>
            <person name="Mangifesta M."/>
            <person name="Ferrario C."/>
            <person name="Modesto M."/>
            <person name="Mattarelli P."/>
            <person name="Jiri K."/>
            <person name="van Sinderen D."/>
            <person name="Ventura M."/>
        </authorList>
    </citation>
    <scope>NUCLEOTIDE SEQUENCE [LARGE SCALE GENOMIC DNA]</scope>
    <source>
        <strain evidence="4 5">DSM 100196</strain>
    </source>
</reference>
<dbReference type="Pfam" id="PF13421">
    <property type="entry name" value="Band_7_1"/>
    <property type="match status" value="1"/>
</dbReference>
<dbReference type="OrthoDB" id="9764015at2"/>
<evidence type="ECO:0000256" key="1">
    <source>
        <dbReference type="SAM" id="MobiDB-lite"/>
    </source>
</evidence>
<dbReference type="AlphaFoldDB" id="A0A261FMN0"/>
<dbReference type="PANTHER" id="PTHR37826">
    <property type="entry name" value="FLOTILLIN BAND_7_5 DOMAIN PROTEIN"/>
    <property type="match status" value="1"/>
</dbReference>
<accession>A0A261FMN0</accession>
<evidence type="ECO:0000313" key="5">
    <source>
        <dbReference type="Proteomes" id="UP000216871"/>
    </source>
</evidence>
<dbReference type="RefSeq" id="WP_094667330.1">
    <property type="nucleotide sequence ID" value="NZ_MWWW01000008.1"/>
</dbReference>
<comment type="caution">
    <text evidence="4">The sequence shown here is derived from an EMBL/GenBank/DDBJ whole genome shotgun (WGS) entry which is preliminary data.</text>
</comment>
<gene>
    <name evidence="4" type="ORF">BMYO_0860</name>
</gene>
<dbReference type="EMBL" id="MWWW01000008">
    <property type="protein sequence ID" value="OZG60399.1"/>
    <property type="molecule type" value="Genomic_DNA"/>
</dbReference>
<dbReference type="InterPro" id="IPR033880">
    <property type="entry name" value="SPFH_YdjI"/>
</dbReference>
<protein>
    <submittedName>
        <fullName evidence="4">Virion core protein</fullName>
    </submittedName>
</protein>
<evidence type="ECO:0000259" key="3">
    <source>
        <dbReference type="Pfam" id="PF13421"/>
    </source>
</evidence>
<name>A0A261FMN0_9BIFI</name>
<proteinExistence type="predicted"/>
<evidence type="ECO:0000259" key="2">
    <source>
        <dbReference type="Pfam" id="PF09851"/>
    </source>
</evidence>
<sequence length="423" mass="44811">MAIIKAFAGALGGTFADQWRDIITAGPFNEHVVVSPGVPRETNNNRGSNAAGSDGVISNGSLIYVPENTAAFIFSQSGIENIIREPGGYEYRNGEKSVLAGDGIDSFFTQLADRFTFGGQPGTTKYVAFINLREIRGIKFGTPAPMPYHDRFYGTDLEIRARGSMSLKVTDPVRFVRNFVPANVSSYSFDDAGPRRQILSEFVQSFTVAINALSDEYRISQLPGQSNAIVGAIRGDASNAGTWNTRFGFEVVGIGVESIEFTEESRRLVQQFAENRMNAAAYEGISQQAGTMAAQQNIAQGIAEHGFGDNGGMLLGMNMAQAINPMTGAPVTAPTPTAPGISPTPTTSSAPSAPGNTVPDAAPAGGIAGATAAYPGNSAVVPSAPRMTVEQQVEALKKLKELVDVGILSNEEFETKKREILGL</sequence>
<dbReference type="Pfam" id="PF09851">
    <property type="entry name" value="SHOCT"/>
    <property type="match status" value="1"/>
</dbReference>
<feature type="domain" description="SHOCT" evidence="2">
    <location>
        <begin position="394"/>
        <end position="421"/>
    </location>
</feature>